<feature type="compositionally biased region" description="Acidic residues" evidence="1">
    <location>
        <begin position="54"/>
        <end position="63"/>
    </location>
</feature>
<evidence type="ECO:0000313" key="2">
    <source>
        <dbReference type="EMBL" id="KAK4592287.1"/>
    </source>
</evidence>
<dbReference type="PANTHER" id="PTHR47851:SF5">
    <property type="entry name" value="MYB_SANT-LIKE DOMAIN-CONTAINING PROTEIN"/>
    <property type="match status" value="1"/>
</dbReference>
<protein>
    <submittedName>
        <fullName evidence="2">Uncharacterized protein</fullName>
    </submittedName>
</protein>
<name>A0AAN7IZH3_QUERU</name>
<proteinExistence type="predicted"/>
<sequence>MTSAFDVELLDIMFKDIATIGELAWAPTLGVLPNDIETRKEGLGEMSIDSSSPDNDDDEDPNEVETPNPKQSLNPIQPTQDKGKKLALPSSTQGKGKKGGAALKMTQQLSHMCDVVESRNLGFLVEPGISIRNVMEHVCTLDVIKQGFELYFMAACIFQKQEKREMFIVMGEPHLQLQFLQEEARLLWGNYFSN</sequence>
<dbReference type="PANTHER" id="PTHR47851">
    <property type="entry name" value="OS06G0588700 PROTEIN-RELATED"/>
    <property type="match status" value="1"/>
</dbReference>
<evidence type="ECO:0000256" key="1">
    <source>
        <dbReference type="SAM" id="MobiDB-lite"/>
    </source>
</evidence>
<feature type="region of interest" description="Disordered" evidence="1">
    <location>
        <begin position="43"/>
        <end position="100"/>
    </location>
</feature>
<comment type="caution">
    <text evidence="2">The sequence shown here is derived from an EMBL/GenBank/DDBJ whole genome shotgun (WGS) entry which is preliminary data.</text>
</comment>
<keyword evidence="3" id="KW-1185">Reference proteome</keyword>
<dbReference type="Proteomes" id="UP001324115">
    <property type="component" value="Unassembled WGS sequence"/>
</dbReference>
<dbReference type="AlphaFoldDB" id="A0AAN7IZH3"/>
<gene>
    <name evidence="2" type="ORF">RGQ29_016710</name>
</gene>
<dbReference type="EMBL" id="JAXUIC010000004">
    <property type="protein sequence ID" value="KAK4592287.1"/>
    <property type="molecule type" value="Genomic_DNA"/>
</dbReference>
<organism evidence="2 3">
    <name type="scientific">Quercus rubra</name>
    <name type="common">Northern red oak</name>
    <name type="synonym">Quercus borealis</name>
    <dbReference type="NCBI Taxonomy" id="3512"/>
    <lineage>
        <taxon>Eukaryota</taxon>
        <taxon>Viridiplantae</taxon>
        <taxon>Streptophyta</taxon>
        <taxon>Embryophyta</taxon>
        <taxon>Tracheophyta</taxon>
        <taxon>Spermatophyta</taxon>
        <taxon>Magnoliopsida</taxon>
        <taxon>eudicotyledons</taxon>
        <taxon>Gunneridae</taxon>
        <taxon>Pentapetalae</taxon>
        <taxon>rosids</taxon>
        <taxon>fabids</taxon>
        <taxon>Fagales</taxon>
        <taxon>Fagaceae</taxon>
        <taxon>Quercus</taxon>
    </lineage>
</organism>
<feature type="compositionally biased region" description="Polar residues" evidence="1">
    <location>
        <begin position="69"/>
        <end position="80"/>
    </location>
</feature>
<evidence type="ECO:0000313" key="3">
    <source>
        <dbReference type="Proteomes" id="UP001324115"/>
    </source>
</evidence>
<reference evidence="2 3" key="1">
    <citation type="journal article" date="2023" name="G3 (Bethesda)">
        <title>A haplotype-resolved chromosome-scale genome for Quercus rubra L. provides insights into the genetics of adaptive traits for red oak species.</title>
        <authorList>
            <person name="Kapoor B."/>
            <person name="Jenkins J."/>
            <person name="Schmutz J."/>
            <person name="Zhebentyayeva T."/>
            <person name="Kuelheim C."/>
            <person name="Coggeshall M."/>
            <person name="Heim C."/>
            <person name="Lasky J.R."/>
            <person name="Leites L."/>
            <person name="Islam-Faridi N."/>
            <person name="Romero-Severson J."/>
            <person name="DeLeo V.L."/>
            <person name="Lucas S.M."/>
            <person name="Lazic D."/>
            <person name="Gailing O."/>
            <person name="Carlson J."/>
            <person name="Staton M."/>
        </authorList>
    </citation>
    <scope>NUCLEOTIDE SEQUENCE [LARGE SCALE GENOMIC DNA]</scope>
    <source>
        <strain evidence="2">Pseudo-F2</strain>
    </source>
</reference>
<accession>A0AAN7IZH3</accession>